<dbReference type="PROSITE" id="PS50883">
    <property type="entry name" value="EAL"/>
    <property type="match status" value="1"/>
</dbReference>
<dbReference type="Pfam" id="PF00563">
    <property type="entry name" value="EAL"/>
    <property type="match status" value="1"/>
</dbReference>
<name>A0A2U8H262_9RHOO</name>
<keyword evidence="1" id="KW-0175">Coiled coil</keyword>
<dbReference type="SUPFAM" id="SSF141868">
    <property type="entry name" value="EAL domain-like"/>
    <property type="match status" value="1"/>
</dbReference>
<feature type="coiled-coil region" evidence="1">
    <location>
        <begin position="402"/>
        <end position="444"/>
    </location>
</feature>
<feature type="domain" description="HAMP" evidence="4">
    <location>
        <begin position="365"/>
        <end position="418"/>
    </location>
</feature>
<dbReference type="AlphaFoldDB" id="A0A2U8H262"/>
<dbReference type="SUPFAM" id="SSF55073">
    <property type="entry name" value="Nucleotide cyclase"/>
    <property type="match status" value="1"/>
</dbReference>
<dbReference type="CDD" id="cd06225">
    <property type="entry name" value="HAMP"/>
    <property type="match status" value="1"/>
</dbReference>
<sequence>MPALGSSRSAISLRRTLLLRALLLAFGSSLVVTIGFVALGMLPVLERVAESDFNLAAERVEARLRQTFEPEERQLAISLAWIGANLPDVDNPARFNEYFMPVLTASPYITSVVAGTSTGQGWMLLQRGEGQWRNRLTDIPRWGQMQLFVDLVPGVKAQERREAMDYDARKRPWFTGALTEAAPGTVHWTRPYTFFTTGDPGITASRHTMLADGRDLVIGFDLTLRDLSAATLDAGVGRQGLALIMTEDERVLGLPRRPDGVGVDEWLGNVLLPVGTLGVDAVSDLLPVWRSARGQPVGVAHFVSNGARWLFSARAYRLGRQTFWVLVLAPEADFAPAWTAIGFGLAGGLLLLLAAAGTVAQVQARIIARPLETLAASSKRIGALDFTPPGPVQSRIAEIAQLAQAQESMRELLHRNQLALRDHAERLNTQVRELRDAEDRINTLAFYDPLTGLPNRRLLSDRLQRALTSCARNHRKGALLFIDLDNFKTLNDTLGHDLGDLLLKEMGVRLAATIREGDTAARLGGDEFVLVLEGLSADADEAMAHTRGVGAKLLEALNKPYQLGGHETCSTASIGATLFEGHEVNIDELFKQADLAMYQAKADGRNRLCFYGPAMQAQLSERAALEADLRRALTQEQFELHYQPQVSSAGGLIGVEALLRWNHPQRNMVSPLSFIPVAEDTGLILDIGRWVLLAACRQLAEWADVPRLAAMTMSVNVSARQFRHPDFVDEVKSALEFTGAASRLLRLELTESLLLEDVETVIARMHELRALGVGFSLDDFGTGYSSLSYLKRLPLTELKIDMSFVRDVLVDPNDAAIARTIIALAHTMGLSVIAEGVESEAQRSFLAHSGCDAYQGYLFGRPAPAAQIMLLVHSAPAVAS</sequence>
<dbReference type="InterPro" id="IPR035919">
    <property type="entry name" value="EAL_sf"/>
</dbReference>
<dbReference type="PROSITE" id="PS50885">
    <property type="entry name" value="HAMP"/>
    <property type="match status" value="1"/>
</dbReference>
<keyword evidence="2" id="KW-1133">Transmembrane helix</keyword>
<keyword evidence="2" id="KW-0812">Transmembrane</keyword>
<dbReference type="InterPro" id="IPR043128">
    <property type="entry name" value="Rev_trsase/Diguanyl_cyclase"/>
</dbReference>
<dbReference type="CDD" id="cd01948">
    <property type="entry name" value="EAL"/>
    <property type="match status" value="1"/>
</dbReference>
<feature type="transmembrane region" description="Helical" evidence="2">
    <location>
        <begin position="21"/>
        <end position="45"/>
    </location>
</feature>
<evidence type="ECO:0000259" key="4">
    <source>
        <dbReference type="PROSITE" id="PS50885"/>
    </source>
</evidence>
<dbReference type="SMART" id="SM00304">
    <property type="entry name" value="HAMP"/>
    <property type="match status" value="1"/>
</dbReference>
<feature type="domain" description="EAL" evidence="3">
    <location>
        <begin position="622"/>
        <end position="876"/>
    </location>
</feature>
<evidence type="ECO:0000259" key="3">
    <source>
        <dbReference type="PROSITE" id="PS50883"/>
    </source>
</evidence>
<dbReference type="InterPro" id="IPR000160">
    <property type="entry name" value="GGDEF_dom"/>
</dbReference>
<dbReference type="OrthoDB" id="9813903at2"/>
<dbReference type="GO" id="GO:0007165">
    <property type="term" value="P:signal transduction"/>
    <property type="evidence" value="ECO:0007669"/>
    <property type="project" value="InterPro"/>
</dbReference>
<evidence type="ECO:0000256" key="1">
    <source>
        <dbReference type="SAM" id="Coils"/>
    </source>
</evidence>
<dbReference type="Gene3D" id="6.10.340.10">
    <property type="match status" value="1"/>
</dbReference>
<dbReference type="Gene3D" id="3.30.450.20">
    <property type="entry name" value="PAS domain"/>
    <property type="match status" value="1"/>
</dbReference>
<dbReference type="InterPro" id="IPR029787">
    <property type="entry name" value="Nucleotide_cyclase"/>
</dbReference>
<evidence type="ECO:0000256" key="2">
    <source>
        <dbReference type="SAM" id="Phobius"/>
    </source>
</evidence>
<dbReference type="Proteomes" id="UP000244902">
    <property type="component" value="Chromosome"/>
</dbReference>
<accession>A0A2U8H262</accession>
<dbReference type="NCBIfam" id="TIGR00254">
    <property type="entry name" value="GGDEF"/>
    <property type="match status" value="1"/>
</dbReference>
<dbReference type="InterPro" id="IPR003660">
    <property type="entry name" value="HAMP_dom"/>
</dbReference>
<dbReference type="Pfam" id="PF00990">
    <property type="entry name" value="GGDEF"/>
    <property type="match status" value="1"/>
</dbReference>
<evidence type="ECO:0000313" key="7">
    <source>
        <dbReference type="Proteomes" id="UP000244902"/>
    </source>
</evidence>
<dbReference type="SMART" id="SM00052">
    <property type="entry name" value="EAL"/>
    <property type="match status" value="1"/>
</dbReference>
<dbReference type="FunFam" id="3.20.20.450:FF:000001">
    <property type="entry name" value="Cyclic di-GMP phosphodiesterase yahA"/>
    <property type="match status" value="1"/>
</dbReference>
<dbReference type="GO" id="GO:0016020">
    <property type="term" value="C:membrane"/>
    <property type="evidence" value="ECO:0007669"/>
    <property type="project" value="InterPro"/>
</dbReference>
<proteinExistence type="predicted"/>
<dbReference type="PANTHER" id="PTHR44757">
    <property type="entry name" value="DIGUANYLATE CYCLASE DGCP"/>
    <property type="match status" value="1"/>
</dbReference>
<dbReference type="Gene3D" id="3.30.70.270">
    <property type="match status" value="1"/>
</dbReference>
<dbReference type="InterPro" id="IPR001633">
    <property type="entry name" value="EAL_dom"/>
</dbReference>
<feature type="domain" description="GGDEF" evidence="5">
    <location>
        <begin position="475"/>
        <end position="613"/>
    </location>
</feature>
<reference evidence="6 7" key="1">
    <citation type="submission" date="2017-06" db="EMBL/GenBank/DDBJ databases">
        <title>Azoarcus sp. TSNA42 complete genome sequence.</title>
        <authorList>
            <person name="Woo J.-H."/>
            <person name="Kim H.-S."/>
        </authorList>
    </citation>
    <scope>NUCLEOTIDE SEQUENCE [LARGE SCALE GENOMIC DNA]</scope>
    <source>
        <strain evidence="6 7">TSNA42</strain>
    </source>
</reference>
<gene>
    <name evidence="6" type="ORF">CEW87_12280</name>
</gene>
<dbReference type="InterPro" id="IPR052155">
    <property type="entry name" value="Biofilm_reg_signaling"/>
</dbReference>
<dbReference type="Pfam" id="PF00672">
    <property type="entry name" value="HAMP"/>
    <property type="match status" value="1"/>
</dbReference>
<dbReference type="PROSITE" id="PS50887">
    <property type="entry name" value="GGDEF"/>
    <property type="match status" value="1"/>
</dbReference>
<dbReference type="SMART" id="SM00267">
    <property type="entry name" value="GGDEF"/>
    <property type="match status" value="1"/>
</dbReference>
<dbReference type="EMBL" id="CP022188">
    <property type="protein sequence ID" value="AWI80077.1"/>
    <property type="molecule type" value="Genomic_DNA"/>
</dbReference>
<dbReference type="Gene3D" id="3.20.20.450">
    <property type="entry name" value="EAL domain"/>
    <property type="match status" value="1"/>
</dbReference>
<dbReference type="PANTHER" id="PTHR44757:SF2">
    <property type="entry name" value="BIOFILM ARCHITECTURE MAINTENANCE PROTEIN MBAA"/>
    <property type="match status" value="1"/>
</dbReference>
<keyword evidence="2" id="KW-0472">Membrane</keyword>
<evidence type="ECO:0000313" key="6">
    <source>
        <dbReference type="EMBL" id="AWI80077.1"/>
    </source>
</evidence>
<dbReference type="CDD" id="cd01949">
    <property type="entry name" value="GGDEF"/>
    <property type="match status" value="1"/>
</dbReference>
<organism evidence="6 7">
    <name type="scientific">Parazoarcus communis</name>
    <dbReference type="NCBI Taxonomy" id="41977"/>
    <lineage>
        <taxon>Bacteria</taxon>
        <taxon>Pseudomonadati</taxon>
        <taxon>Pseudomonadota</taxon>
        <taxon>Betaproteobacteria</taxon>
        <taxon>Rhodocyclales</taxon>
        <taxon>Zoogloeaceae</taxon>
        <taxon>Parazoarcus</taxon>
    </lineage>
</organism>
<evidence type="ECO:0000259" key="5">
    <source>
        <dbReference type="PROSITE" id="PS50887"/>
    </source>
</evidence>
<protein>
    <submittedName>
        <fullName evidence="6">Diguanylate cyclase</fullName>
    </submittedName>
</protein>